<evidence type="ECO:0000256" key="6">
    <source>
        <dbReference type="ARBA" id="ARBA00022801"/>
    </source>
</evidence>
<dbReference type="AlphaFoldDB" id="A0A6J1DX26"/>
<gene>
    <name evidence="13" type="primary">LOC111025335</name>
</gene>
<dbReference type="PROSITE" id="PS50142">
    <property type="entry name" value="RNASE_3_2"/>
    <property type="match status" value="1"/>
</dbReference>
<evidence type="ECO:0000256" key="4">
    <source>
        <dbReference type="ARBA" id="ARBA00022723"/>
    </source>
</evidence>
<keyword evidence="7" id="KW-0460">Magnesium</keyword>
<dbReference type="KEGG" id="mcha:111025335"/>
<dbReference type="Pfam" id="PF00636">
    <property type="entry name" value="Ribonuclease_3"/>
    <property type="match status" value="1"/>
</dbReference>
<keyword evidence="3" id="KW-0540">Nuclease</keyword>
<dbReference type="InterPro" id="IPR036389">
    <property type="entry name" value="RNase_III_sf"/>
</dbReference>
<accession>A0A6J1DX26</accession>
<dbReference type="GO" id="GO:0003723">
    <property type="term" value="F:RNA binding"/>
    <property type="evidence" value="ECO:0007669"/>
    <property type="project" value="UniProtKB-UniRule"/>
</dbReference>
<proteinExistence type="predicted"/>
<evidence type="ECO:0000256" key="7">
    <source>
        <dbReference type="ARBA" id="ARBA00022842"/>
    </source>
</evidence>
<evidence type="ECO:0000256" key="1">
    <source>
        <dbReference type="ARBA" id="ARBA00001936"/>
    </source>
</evidence>
<dbReference type="PROSITE" id="PS50137">
    <property type="entry name" value="DS_RBD"/>
    <property type="match status" value="2"/>
</dbReference>
<evidence type="ECO:0000256" key="3">
    <source>
        <dbReference type="ARBA" id="ARBA00022722"/>
    </source>
</evidence>
<evidence type="ECO:0000259" key="10">
    <source>
        <dbReference type="PROSITE" id="PS50137"/>
    </source>
</evidence>
<dbReference type="PANTHER" id="PTHR14950:SF49">
    <property type="entry name" value="RIBONUCLEASE 3-LIKE PROTEIN 2-RELATED"/>
    <property type="match status" value="1"/>
</dbReference>
<dbReference type="GeneID" id="111025335"/>
<dbReference type="InterPro" id="IPR014720">
    <property type="entry name" value="dsRBD_dom"/>
</dbReference>
<comment type="cofactor">
    <cofactor evidence="2">
        <name>Mg(2+)</name>
        <dbReference type="ChEBI" id="CHEBI:18420"/>
    </cofactor>
</comment>
<feature type="domain" description="DRBM" evidence="10">
    <location>
        <begin position="175"/>
        <end position="238"/>
    </location>
</feature>
<organism evidence="12 13">
    <name type="scientific">Momordica charantia</name>
    <name type="common">Bitter gourd</name>
    <name type="synonym">Balsam pear</name>
    <dbReference type="NCBI Taxonomy" id="3673"/>
    <lineage>
        <taxon>Eukaryota</taxon>
        <taxon>Viridiplantae</taxon>
        <taxon>Streptophyta</taxon>
        <taxon>Embryophyta</taxon>
        <taxon>Tracheophyta</taxon>
        <taxon>Spermatophyta</taxon>
        <taxon>Magnoliopsida</taxon>
        <taxon>eudicotyledons</taxon>
        <taxon>Gunneridae</taxon>
        <taxon>Pentapetalae</taxon>
        <taxon>rosids</taxon>
        <taxon>fabids</taxon>
        <taxon>Cucurbitales</taxon>
        <taxon>Cucurbitaceae</taxon>
        <taxon>Momordiceae</taxon>
        <taxon>Momordica</taxon>
    </lineage>
</organism>
<dbReference type="RefSeq" id="XP_022158870.1">
    <property type="nucleotide sequence ID" value="XM_022303178.1"/>
</dbReference>
<evidence type="ECO:0000256" key="2">
    <source>
        <dbReference type="ARBA" id="ARBA00001946"/>
    </source>
</evidence>
<keyword evidence="12" id="KW-1185">Reference proteome</keyword>
<dbReference type="GO" id="GO:0005634">
    <property type="term" value="C:nucleus"/>
    <property type="evidence" value="ECO:0007669"/>
    <property type="project" value="TreeGrafter"/>
</dbReference>
<dbReference type="SUPFAM" id="SSF69065">
    <property type="entry name" value="RNase III domain-like"/>
    <property type="match status" value="1"/>
</dbReference>
<dbReference type="Pfam" id="PF00035">
    <property type="entry name" value="dsrm"/>
    <property type="match status" value="2"/>
</dbReference>
<dbReference type="FunFam" id="1.10.1520.10:FF:000004">
    <property type="entry name" value="Endoribonuclease dicer-like 1"/>
    <property type="match status" value="1"/>
</dbReference>
<feature type="domain" description="RNase III" evidence="11">
    <location>
        <begin position="5"/>
        <end position="147"/>
    </location>
</feature>
<dbReference type="OrthoDB" id="416741at2759"/>
<dbReference type="Gene3D" id="3.30.160.20">
    <property type="match status" value="2"/>
</dbReference>
<reference evidence="13" key="1">
    <citation type="submission" date="2025-08" db="UniProtKB">
        <authorList>
            <consortium name="RefSeq"/>
        </authorList>
    </citation>
    <scope>IDENTIFICATION</scope>
    <source>
        <strain evidence="13">OHB3-1</strain>
    </source>
</reference>
<dbReference type="SMART" id="SM00358">
    <property type="entry name" value="DSRM"/>
    <property type="match status" value="2"/>
</dbReference>
<protein>
    <submittedName>
        <fullName evidence="13">Ribonuclease 3-like protein 2</fullName>
    </submittedName>
</protein>
<keyword evidence="8 9" id="KW-0694">RNA-binding</keyword>
<evidence type="ECO:0000256" key="8">
    <source>
        <dbReference type="ARBA" id="ARBA00022884"/>
    </source>
</evidence>
<evidence type="ECO:0000256" key="9">
    <source>
        <dbReference type="PROSITE-ProRule" id="PRU00266"/>
    </source>
</evidence>
<dbReference type="PANTHER" id="PTHR14950">
    <property type="entry name" value="DICER-RELATED"/>
    <property type="match status" value="1"/>
</dbReference>
<dbReference type="CDD" id="cd00593">
    <property type="entry name" value="RIBOc"/>
    <property type="match status" value="1"/>
</dbReference>
<dbReference type="SMART" id="SM00535">
    <property type="entry name" value="RIBOc"/>
    <property type="match status" value="1"/>
</dbReference>
<evidence type="ECO:0000259" key="11">
    <source>
        <dbReference type="PROSITE" id="PS50142"/>
    </source>
</evidence>
<keyword evidence="6" id="KW-0378">Hydrolase</keyword>
<sequence>MEASVAAVERLVSYSFKNKKLLEDALTHPSYTHSPSYQRLEYIGDSAIGHAINDYFFLAYPDLHEGQISSLKAANVSTEKLARVALRHGLYHFLRHNAPALDHQVREFVDSVSQEDDSVPYGGLVQAPKVLADIVESVVGAIYVDIDLDLKRLWVIIRGLLEPIYTPEDLLVEPQPVTVLYEVCQRNGMHVDMKNWRNGSKTVSSVYVDGSFVASGSSKQKQIARLDAAREALKKLSKFMDISNRTAITIDGIDESFEIEGAKQKLHDFCSKKKWQKPTYSIEQDLGPSHEKRFVCSVKIATSSGVLCMIGDEKSRVRDAENSAASLMIRALQERNYF</sequence>
<comment type="cofactor">
    <cofactor evidence="1">
        <name>Mn(2+)</name>
        <dbReference type="ChEBI" id="CHEBI:29035"/>
    </cofactor>
</comment>
<name>A0A6J1DX26_MOMCH</name>
<feature type="domain" description="DRBM" evidence="10">
    <location>
        <begin position="261"/>
        <end position="334"/>
    </location>
</feature>
<dbReference type="Proteomes" id="UP000504603">
    <property type="component" value="Unplaced"/>
</dbReference>
<evidence type="ECO:0000256" key="5">
    <source>
        <dbReference type="ARBA" id="ARBA00022759"/>
    </source>
</evidence>
<evidence type="ECO:0000313" key="13">
    <source>
        <dbReference type="RefSeq" id="XP_022158870.1"/>
    </source>
</evidence>
<dbReference type="GO" id="GO:0005737">
    <property type="term" value="C:cytoplasm"/>
    <property type="evidence" value="ECO:0007669"/>
    <property type="project" value="TreeGrafter"/>
</dbReference>
<dbReference type="GO" id="GO:0030422">
    <property type="term" value="P:siRNA processing"/>
    <property type="evidence" value="ECO:0007669"/>
    <property type="project" value="TreeGrafter"/>
</dbReference>
<dbReference type="SUPFAM" id="SSF54768">
    <property type="entry name" value="dsRNA-binding domain-like"/>
    <property type="match status" value="2"/>
</dbReference>
<dbReference type="GO" id="GO:0004525">
    <property type="term" value="F:ribonuclease III activity"/>
    <property type="evidence" value="ECO:0007669"/>
    <property type="project" value="InterPro"/>
</dbReference>
<dbReference type="InterPro" id="IPR000999">
    <property type="entry name" value="RNase_III_dom"/>
</dbReference>
<evidence type="ECO:0000313" key="12">
    <source>
        <dbReference type="Proteomes" id="UP000504603"/>
    </source>
</evidence>
<dbReference type="GO" id="GO:0046872">
    <property type="term" value="F:metal ion binding"/>
    <property type="evidence" value="ECO:0007669"/>
    <property type="project" value="UniProtKB-KW"/>
</dbReference>
<keyword evidence="4" id="KW-0479">Metal-binding</keyword>
<keyword evidence="5" id="KW-0255">Endonuclease</keyword>
<dbReference type="Gene3D" id="1.10.1520.10">
    <property type="entry name" value="Ribonuclease III domain"/>
    <property type="match status" value="1"/>
</dbReference>